<evidence type="ECO:0000256" key="1">
    <source>
        <dbReference type="SAM" id="MobiDB-lite"/>
    </source>
</evidence>
<proteinExistence type="predicted"/>
<feature type="region of interest" description="Disordered" evidence="1">
    <location>
        <begin position="78"/>
        <end position="123"/>
    </location>
</feature>
<name>A0A6H5HBT3_9HEMI</name>
<feature type="compositionally biased region" description="Polar residues" evidence="1">
    <location>
        <begin position="21"/>
        <end position="48"/>
    </location>
</feature>
<reference evidence="2 3" key="1">
    <citation type="submission" date="2020-02" db="EMBL/GenBank/DDBJ databases">
        <authorList>
            <person name="Ferguson B K."/>
        </authorList>
    </citation>
    <scope>NUCLEOTIDE SEQUENCE [LARGE SCALE GENOMIC DNA]</scope>
</reference>
<organism evidence="2 3">
    <name type="scientific">Nesidiocoris tenuis</name>
    <dbReference type="NCBI Taxonomy" id="355587"/>
    <lineage>
        <taxon>Eukaryota</taxon>
        <taxon>Metazoa</taxon>
        <taxon>Ecdysozoa</taxon>
        <taxon>Arthropoda</taxon>
        <taxon>Hexapoda</taxon>
        <taxon>Insecta</taxon>
        <taxon>Pterygota</taxon>
        <taxon>Neoptera</taxon>
        <taxon>Paraneoptera</taxon>
        <taxon>Hemiptera</taxon>
        <taxon>Heteroptera</taxon>
        <taxon>Panheteroptera</taxon>
        <taxon>Cimicomorpha</taxon>
        <taxon>Miridae</taxon>
        <taxon>Dicyphina</taxon>
        <taxon>Nesidiocoris</taxon>
    </lineage>
</organism>
<keyword evidence="3" id="KW-1185">Reference proteome</keyword>
<accession>A0A6H5HBT3</accession>
<dbReference type="Proteomes" id="UP000479000">
    <property type="component" value="Unassembled WGS sequence"/>
</dbReference>
<evidence type="ECO:0000313" key="2">
    <source>
        <dbReference type="EMBL" id="CAB0013291.1"/>
    </source>
</evidence>
<protein>
    <submittedName>
        <fullName evidence="2">Uncharacterized protein</fullName>
    </submittedName>
</protein>
<dbReference type="AlphaFoldDB" id="A0A6H5HBT3"/>
<gene>
    <name evidence="2" type="ORF">NTEN_LOCUS17902</name>
</gene>
<sequence>WSGTPAKGPPPEVCRGPAAMRSTTTADRNPSARPTTLNRRAPTASSPNFGGCNKTNEETLIDPLPKRINNYILELRGNRKSGSTAHRVRHSAGPQLRPSAASSGLSCRNERHSANRGANATAGAAQRLLKPPAGEDTIVEPFGPAVTAASL</sequence>
<dbReference type="EMBL" id="CADCXU010026462">
    <property type="protein sequence ID" value="CAB0013291.1"/>
    <property type="molecule type" value="Genomic_DNA"/>
</dbReference>
<feature type="region of interest" description="Disordered" evidence="1">
    <location>
        <begin position="1"/>
        <end position="64"/>
    </location>
</feature>
<feature type="non-terminal residue" evidence="2">
    <location>
        <position position="1"/>
    </location>
</feature>
<evidence type="ECO:0000313" key="3">
    <source>
        <dbReference type="Proteomes" id="UP000479000"/>
    </source>
</evidence>